<dbReference type="InterPro" id="IPR022635">
    <property type="entry name" value="DNA_polIII_beta_C"/>
</dbReference>
<dbReference type="InterPro" id="IPR001001">
    <property type="entry name" value="DNA_polIII_beta"/>
</dbReference>
<proteinExistence type="inferred from homology"/>
<evidence type="ECO:0000256" key="7">
    <source>
        <dbReference type="ARBA" id="ARBA00022932"/>
    </source>
</evidence>
<comment type="similarity">
    <text evidence="2 9">Belongs to the beta sliding clamp family.</text>
</comment>
<keyword evidence="4 9" id="KW-0808">Transferase</keyword>
<reference evidence="13 14" key="1">
    <citation type="journal article" date="2019" name="Int. J. Syst. Evol. Microbiol.">
        <title>The Global Catalogue of Microorganisms (GCM) 10K type strain sequencing project: providing services to taxonomists for standard genome sequencing and annotation.</title>
        <authorList>
            <consortium name="The Broad Institute Genomics Platform"/>
            <consortium name="The Broad Institute Genome Sequencing Center for Infectious Disease"/>
            <person name="Wu L."/>
            <person name="Ma J."/>
        </authorList>
    </citation>
    <scope>NUCLEOTIDE SEQUENCE [LARGE SCALE GENOMIC DNA]</scope>
    <source>
        <strain evidence="13 14">JCM 10425</strain>
    </source>
</reference>
<dbReference type="InterPro" id="IPR022637">
    <property type="entry name" value="DNA_polIII_beta_cen"/>
</dbReference>
<evidence type="ECO:0000259" key="11">
    <source>
        <dbReference type="Pfam" id="PF02767"/>
    </source>
</evidence>
<feature type="domain" description="DNA polymerase III beta sliding clamp N-terminal" evidence="10">
    <location>
        <begin position="1"/>
        <end position="116"/>
    </location>
</feature>
<evidence type="ECO:0000313" key="13">
    <source>
        <dbReference type="EMBL" id="GAA0247395.1"/>
    </source>
</evidence>
<dbReference type="CDD" id="cd00140">
    <property type="entry name" value="beta_clamp"/>
    <property type="match status" value="1"/>
</dbReference>
<organism evidence="13 14">
    <name type="scientific">Cryptosporangium japonicum</name>
    <dbReference type="NCBI Taxonomy" id="80872"/>
    <lineage>
        <taxon>Bacteria</taxon>
        <taxon>Bacillati</taxon>
        <taxon>Actinomycetota</taxon>
        <taxon>Actinomycetes</taxon>
        <taxon>Cryptosporangiales</taxon>
        <taxon>Cryptosporangiaceae</taxon>
        <taxon>Cryptosporangium</taxon>
    </lineage>
</organism>
<dbReference type="InterPro" id="IPR046938">
    <property type="entry name" value="DNA_clamp_sf"/>
</dbReference>
<evidence type="ECO:0000259" key="10">
    <source>
        <dbReference type="Pfam" id="PF00712"/>
    </source>
</evidence>
<dbReference type="InterPro" id="IPR022634">
    <property type="entry name" value="DNA_polIII_beta_N"/>
</dbReference>
<dbReference type="Pfam" id="PF02768">
    <property type="entry name" value="DNA_pol3_beta_3"/>
    <property type="match status" value="1"/>
</dbReference>
<dbReference type="PANTHER" id="PTHR30478:SF0">
    <property type="entry name" value="BETA SLIDING CLAMP"/>
    <property type="match status" value="1"/>
</dbReference>
<evidence type="ECO:0000256" key="4">
    <source>
        <dbReference type="ARBA" id="ARBA00022679"/>
    </source>
</evidence>
<keyword evidence="3 9" id="KW-0963">Cytoplasm</keyword>
<keyword evidence="8" id="KW-0238">DNA-binding</keyword>
<dbReference type="Gene3D" id="3.10.150.10">
    <property type="entry name" value="DNA Polymerase III, subunit A, domain 2"/>
    <property type="match status" value="3"/>
</dbReference>
<comment type="caution">
    <text evidence="13">The sequence shown here is derived from an EMBL/GenBank/DDBJ whole genome shotgun (WGS) entry which is preliminary data.</text>
</comment>
<dbReference type="Pfam" id="PF02767">
    <property type="entry name" value="DNA_pol3_beta_2"/>
    <property type="match status" value="1"/>
</dbReference>
<evidence type="ECO:0000256" key="6">
    <source>
        <dbReference type="ARBA" id="ARBA00022705"/>
    </source>
</evidence>
<keyword evidence="6 9" id="KW-0235">DNA replication</keyword>
<dbReference type="SMART" id="SM00480">
    <property type="entry name" value="POL3Bc"/>
    <property type="match status" value="1"/>
</dbReference>
<evidence type="ECO:0000256" key="9">
    <source>
        <dbReference type="PIRNR" id="PIRNR000804"/>
    </source>
</evidence>
<keyword evidence="14" id="KW-1185">Reference proteome</keyword>
<evidence type="ECO:0000256" key="5">
    <source>
        <dbReference type="ARBA" id="ARBA00022695"/>
    </source>
</evidence>
<dbReference type="NCBIfam" id="TIGR00663">
    <property type="entry name" value="dnan"/>
    <property type="match status" value="1"/>
</dbReference>
<sequence>MRFRVKRELLTEAVTWGTRCAVARPVTPALGGALLSLTGGEFTVASLDGESSARITVAVEAGVDGAALVSARLLVEITKALPDQAIDVELTAGVLRLRCGAGRFGLPTMPAEEYPRRPELRSSTGTVDPAVFGAAVAQVAVAASREESLPILTCVRVAVEGSRMTLLASDRYRVSRCELPWQPADPKRTGEYLVAARPLLEAARAFAPIPAELAIVVDDDAFGGGTIGFTAAGRQLTARLFEGTFPPMGRLIDAPRPAAVTASAAELTEVVKRVALFADRLTPVVLRLEPGALTVEARGAQDAEASETIEADYTGRPTTLAFNETYLLDGLRAVGGPAVTLSFDDPHKPVSLSPRGASGSAYVLQPVRVKDQLTE</sequence>
<feature type="domain" description="DNA polymerase III beta sliding clamp central" evidence="11">
    <location>
        <begin position="127"/>
        <end position="246"/>
    </location>
</feature>
<evidence type="ECO:0000313" key="14">
    <source>
        <dbReference type="Proteomes" id="UP001500967"/>
    </source>
</evidence>
<evidence type="ECO:0000256" key="3">
    <source>
        <dbReference type="ARBA" id="ARBA00022490"/>
    </source>
</evidence>
<name>A0ABN0UDW1_9ACTN</name>
<evidence type="ECO:0000256" key="2">
    <source>
        <dbReference type="ARBA" id="ARBA00010752"/>
    </source>
</evidence>
<keyword evidence="5 9" id="KW-0548">Nucleotidyltransferase</keyword>
<feature type="domain" description="DNA polymerase III beta sliding clamp C-terminal" evidence="12">
    <location>
        <begin position="259"/>
        <end position="368"/>
    </location>
</feature>
<evidence type="ECO:0000256" key="8">
    <source>
        <dbReference type="ARBA" id="ARBA00023125"/>
    </source>
</evidence>
<dbReference type="EMBL" id="BAAAGX010000014">
    <property type="protein sequence ID" value="GAA0247395.1"/>
    <property type="molecule type" value="Genomic_DNA"/>
</dbReference>
<keyword evidence="7 9" id="KW-0239">DNA-directed DNA polymerase</keyword>
<evidence type="ECO:0000256" key="1">
    <source>
        <dbReference type="ARBA" id="ARBA00004496"/>
    </source>
</evidence>
<evidence type="ECO:0000259" key="12">
    <source>
        <dbReference type="Pfam" id="PF02768"/>
    </source>
</evidence>
<dbReference type="Proteomes" id="UP001500967">
    <property type="component" value="Unassembled WGS sequence"/>
</dbReference>
<gene>
    <name evidence="13" type="primary">dnaN_1</name>
    <name evidence="13" type="ORF">GCM10009539_35850</name>
</gene>
<comment type="subcellular location">
    <subcellularLocation>
        <location evidence="1 9">Cytoplasm</location>
    </subcellularLocation>
</comment>
<comment type="subunit">
    <text evidence="9">Forms a ring-shaped head-to-tail homodimer around DNA.</text>
</comment>
<dbReference type="SUPFAM" id="SSF55979">
    <property type="entry name" value="DNA clamp"/>
    <property type="match status" value="3"/>
</dbReference>
<protein>
    <recommendedName>
        <fullName evidence="9">Beta sliding clamp</fullName>
    </recommendedName>
</protein>
<dbReference type="PANTHER" id="PTHR30478">
    <property type="entry name" value="DNA POLYMERASE III SUBUNIT BETA"/>
    <property type="match status" value="1"/>
</dbReference>
<dbReference type="PIRSF" id="PIRSF000804">
    <property type="entry name" value="DNA_pol_III_b"/>
    <property type="match status" value="1"/>
</dbReference>
<comment type="function">
    <text evidence="9">Confers DNA tethering and processivity to DNA polymerases and other proteins. Acts as a clamp, forming a ring around DNA (a reaction catalyzed by the clamp-loading complex) which diffuses in an ATP-independent manner freely and bidirectionally along dsDNA. Initially characterized for its ability to contact the catalytic subunit of DNA polymerase III (Pol III), a complex, multichain enzyme responsible for most of the replicative synthesis in bacteria; Pol III exhibits 3'-5' exonuclease proofreading activity. The beta chain is required for initiation of replication as well as for processivity of DNA replication.</text>
</comment>
<accession>A0ABN0UDW1</accession>
<dbReference type="Pfam" id="PF00712">
    <property type="entry name" value="DNA_pol3_beta"/>
    <property type="match status" value="1"/>
</dbReference>